<proteinExistence type="inferred from homology"/>
<keyword evidence="5" id="KW-0472">Membrane</keyword>
<evidence type="ECO:0000256" key="5">
    <source>
        <dbReference type="ARBA" id="ARBA00023136"/>
    </source>
</evidence>
<dbReference type="InterPro" id="IPR023353">
    <property type="entry name" value="LemA-like_dom_sf"/>
</dbReference>
<comment type="subcellular location">
    <subcellularLocation>
        <location evidence="1">Membrane</location>
        <topology evidence="1">Single-pass membrane protein</topology>
    </subcellularLocation>
</comment>
<protein>
    <recommendedName>
        <fullName evidence="7">LemA family protein</fullName>
    </recommendedName>
</protein>
<evidence type="ECO:0000256" key="2">
    <source>
        <dbReference type="ARBA" id="ARBA00008854"/>
    </source>
</evidence>
<keyword evidence="3" id="KW-0812">Transmembrane</keyword>
<sequence length="159" mass="17695">MVTIDEEVNGSWSQLENVLQRRFDLIPNLVETVKGYASHESEVLIQVTEARAKVGGAGSPASRMQAEGELSSALSRLMVVVENYPDLKANQNFLALQDQLEGTENRIAVERGRYITTVKMYNQFIRKFPANFLAGSFGFSTRESFEASEGAQTVPKVKF</sequence>
<comment type="similarity">
    <text evidence="2">Belongs to the LemA family.</text>
</comment>
<reference evidence="6" key="1">
    <citation type="journal article" date="2014" name="Front. Microbiol.">
        <title>High frequency of phylogenetically diverse reductive dehalogenase-homologous genes in deep subseafloor sedimentary metagenomes.</title>
        <authorList>
            <person name="Kawai M."/>
            <person name="Futagami T."/>
            <person name="Toyoda A."/>
            <person name="Takaki Y."/>
            <person name="Nishi S."/>
            <person name="Hori S."/>
            <person name="Arai W."/>
            <person name="Tsubouchi T."/>
            <person name="Morono Y."/>
            <person name="Uchiyama I."/>
            <person name="Ito T."/>
            <person name="Fujiyama A."/>
            <person name="Inagaki F."/>
            <person name="Takami H."/>
        </authorList>
    </citation>
    <scope>NUCLEOTIDE SEQUENCE</scope>
    <source>
        <strain evidence="6">Expedition CK06-06</strain>
    </source>
</reference>
<evidence type="ECO:0000256" key="4">
    <source>
        <dbReference type="ARBA" id="ARBA00022989"/>
    </source>
</evidence>
<dbReference type="InterPro" id="IPR007156">
    <property type="entry name" value="MamQ_LemA"/>
</dbReference>
<evidence type="ECO:0008006" key="7">
    <source>
        <dbReference type="Google" id="ProtNLM"/>
    </source>
</evidence>
<comment type="caution">
    <text evidence="6">The sequence shown here is derived from an EMBL/GenBank/DDBJ whole genome shotgun (WGS) entry which is preliminary data.</text>
</comment>
<dbReference type="PANTHER" id="PTHR34478:SF2">
    <property type="entry name" value="MEMBRANE PROTEIN"/>
    <property type="match status" value="1"/>
</dbReference>
<gene>
    <name evidence="6" type="ORF">S06H3_12264</name>
</gene>
<dbReference type="Pfam" id="PF04011">
    <property type="entry name" value="LemA"/>
    <property type="match status" value="1"/>
</dbReference>
<dbReference type="SUPFAM" id="SSF140478">
    <property type="entry name" value="LemA-like"/>
    <property type="match status" value="1"/>
</dbReference>
<evidence type="ECO:0000313" key="6">
    <source>
        <dbReference type="EMBL" id="GAI06610.1"/>
    </source>
</evidence>
<dbReference type="Gene3D" id="1.20.1440.20">
    <property type="entry name" value="LemA-like domain"/>
    <property type="match status" value="1"/>
</dbReference>
<accession>X1LW14</accession>
<evidence type="ECO:0000256" key="1">
    <source>
        <dbReference type="ARBA" id="ARBA00004167"/>
    </source>
</evidence>
<dbReference type="PANTHER" id="PTHR34478">
    <property type="entry name" value="PROTEIN LEMA"/>
    <property type="match status" value="1"/>
</dbReference>
<dbReference type="GO" id="GO:0016020">
    <property type="term" value="C:membrane"/>
    <property type="evidence" value="ECO:0007669"/>
    <property type="project" value="UniProtKB-SubCell"/>
</dbReference>
<dbReference type="EMBL" id="BARV01006010">
    <property type="protein sequence ID" value="GAI06610.1"/>
    <property type="molecule type" value="Genomic_DNA"/>
</dbReference>
<organism evidence="6">
    <name type="scientific">marine sediment metagenome</name>
    <dbReference type="NCBI Taxonomy" id="412755"/>
    <lineage>
        <taxon>unclassified sequences</taxon>
        <taxon>metagenomes</taxon>
        <taxon>ecological metagenomes</taxon>
    </lineage>
</organism>
<evidence type="ECO:0000256" key="3">
    <source>
        <dbReference type="ARBA" id="ARBA00022692"/>
    </source>
</evidence>
<name>X1LW14_9ZZZZ</name>
<keyword evidence="4" id="KW-1133">Transmembrane helix</keyword>
<dbReference type="AlphaFoldDB" id="X1LW14"/>